<dbReference type="EMBL" id="WRPM01000046">
    <property type="protein sequence ID" value="MVT26054.1"/>
    <property type="molecule type" value="Genomic_DNA"/>
</dbReference>
<comment type="caution">
    <text evidence="2">The sequence shown here is derived from an EMBL/GenBank/DDBJ whole genome shotgun (WGS) entry which is preliminary data.</text>
</comment>
<dbReference type="NCBIfam" id="TIGR00697">
    <property type="entry name" value="queuosine precursor transporter"/>
    <property type="match status" value="1"/>
</dbReference>
<feature type="transmembrane region" description="Helical" evidence="1">
    <location>
        <begin position="72"/>
        <end position="90"/>
    </location>
</feature>
<name>A0A7K1UI45_9MICC</name>
<organism evidence="2 3">
    <name type="scientific">Nesterenkonia alkaliphila</name>
    <dbReference type="NCBI Taxonomy" id="1463631"/>
    <lineage>
        <taxon>Bacteria</taxon>
        <taxon>Bacillati</taxon>
        <taxon>Actinomycetota</taxon>
        <taxon>Actinomycetes</taxon>
        <taxon>Micrococcales</taxon>
        <taxon>Micrococcaceae</taxon>
        <taxon>Nesterenkonia</taxon>
    </lineage>
</organism>
<dbReference type="AlphaFoldDB" id="A0A7K1UI45"/>
<keyword evidence="1" id="KW-1133">Transmembrane helix</keyword>
<evidence type="ECO:0000256" key="1">
    <source>
        <dbReference type="HAMAP-Rule" id="MF_02088"/>
    </source>
</evidence>
<dbReference type="InterPro" id="IPR003744">
    <property type="entry name" value="YhhQ"/>
</dbReference>
<keyword evidence="3" id="KW-1185">Reference proteome</keyword>
<dbReference type="OrthoDB" id="9805479at2"/>
<keyword evidence="1" id="KW-0472">Membrane</keyword>
<dbReference type="HAMAP" id="MF_02088">
    <property type="entry name" value="Q_prec_transport"/>
    <property type="match status" value="1"/>
</dbReference>
<dbReference type="PANTHER" id="PTHR34300:SF2">
    <property type="entry name" value="QUEUOSINE PRECURSOR TRANSPORTER-RELATED"/>
    <property type="match status" value="1"/>
</dbReference>
<reference evidence="2 3" key="1">
    <citation type="submission" date="2019-12" db="EMBL/GenBank/DDBJ databases">
        <title>Nesterenkonia muleiensis sp. nov., a novel actinobacterium isolated from sap of Populus euphratica.</title>
        <authorList>
            <person name="Wang R."/>
        </authorList>
    </citation>
    <scope>NUCLEOTIDE SEQUENCE [LARGE SCALE GENOMIC DNA]</scope>
    <source>
        <strain evidence="2 3">F10</strain>
    </source>
</reference>
<keyword evidence="1" id="KW-0812">Transmembrane</keyword>
<feature type="transmembrane region" description="Helical" evidence="1">
    <location>
        <begin position="33"/>
        <end position="52"/>
    </location>
</feature>
<sequence length="261" mass="28680">MTTPDNGSGQGSAAAAAPGETHSPRFASIGSQYYAILVSLLTAFYLISNIAATKQMSFNLCFTDWVVDGGVFLFPLTYLLGGIITEIYGFRAAFRAVLIGFAAMVVGAVVFGLVTASPPVGDAHNQEAFEVLFGWDGVYVRILIASLMAFVAGQLMNAYIISWIKTRFGESNLWARLMSSTVFGQIVDTFIFGLIAFTTFPLFLNVLPGVDLFPLMGWGEFWNYFIFGVIYKCLIEWVLLPITYAVVGMLKRREPSYRRAA</sequence>
<feature type="transmembrane region" description="Helical" evidence="1">
    <location>
        <begin position="138"/>
        <end position="161"/>
    </location>
</feature>
<comment type="similarity">
    <text evidence="1">Belongs to the vitamin uptake transporter (VUT/ECF) (TC 2.A.88) family. Q precursor transporter subfamily.</text>
</comment>
<dbReference type="Proteomes" id="UP000460157">
    <property type="component" value="Unassembled WGS sequence"/>
</dbReference>
<dbReference type="GO" id="GO:0022857">
    <property type="term" value="F:transmembrane transporter activity"/>
    <property type="evidence" value="ECO:0007669"/>
    <property type="project" value="UniProtKB-UniRule"/>
</dbReference>
<keyword evidence="1" id="KW-0813">Transport</keyword>
<dbReference type="GO" id="GO:0005886">
    <property type="term" value="C:plasma membrane"/>
    <property type="evidence" value="ECO:0007669"/>
    <property type="project" value="UniProtKB-SubCell"/>
</dbReference>
<gene>
    <name evidence="2" type="ORF">GNZ21_06740</name>
</gene>
<feature type="transmembrane region" description="Helical" evidence="1">
    <location>
        <begin position="182"/>
        <end position="204"/>
    </location>
</feature>
<comment type="subcellular location">
    <subcellularLocation>
        <location evidence="1">Cell membrane</location>
        <topology evidence="1">Multi-pass membrane protein</topology>
    </subcellularLocation>
</comment>
<feature type="transmembrane region" description="Helical" evidence="1">
    <location>
        <begin position="97"/>
        <end position="118"/>
    </location>
</feature>
<dbReference type="PANTHER" id="PTHR34300">
    <property type="entry name" value="QUEUOSINE PRECURSOR TRANSPORTER-RELATED"/>
    <property type="match status" value="1"/>
</dbReference>
<comment type="function">
    <text evidence="1">Involved in the import of queuosine (Q) precursors, required for Q precursor salvage.</text>
</comment>
<keyword evidence="1" id="KW-1003">Cell membrane</keyword>
<evidence type="ECO:0000313" key="3">
    <source>
        <dbReference type="Proteomes" id="UP000460157"/>
    </source>
</evidence>
<dbReference type="Pfam" id="PF02592">
    <property type="entry name" value="Vut_1"/>
    <property type="match status" value="1"/>
</dbReference>
<evidence type="ECO:0000313" key="2">
    <source>
        <dbReference type="EMBL" id="MVT26054.1"/>
    </source>
</evidence>
<proteinExistence type="inferred from homology"/>
<accession>A0A7K1UI45</accession>
<dbReference type="RefSeq" id="WP_157322632.1">
    <property type="nucleotide sequence ID" value="NZ_BMFX01000008.1"/>
</dbReference>
<feature type="transmembrane region" description="Helical" evidence="1">
    <location>
        <begin position="224"/>
        <end position="250"/>
    </location>
</feature>
<protein>
    <recommendedName>
        <fullName evidence="1">Probable queuosine precursor transporter</fullName>
        <shortName evidence="1">Q precursor transporter</shortName>
    </recommendedName>
</protein>